<dbReference type="Proteomes" id="UP000014073">
    <property type="component" value="Unassembled WGS sequence"/>
</dbReference>
<evidence type="ECO:0000313" key="4">
    <source>
        <dbReference type="Proteomes" id="UP000014073"/>
    </source>
</evidence>
<accession>S0F6S1</accession>
<dbReference type="OrthoDB" id="1022712at2"/>
<keyword evidence="1" id="KW-0175">Coiled coil</keyword>
<dbReference type="EMBL" id="ACBW01000108">
    <property type="protein sequence ID" value="EEF75984.1"/>
    <property type="molecule type" value="Genomic_DNA"/>
</dbReference>
<proteinExistence type="predicted"/>
<keyword evidence="4" id="KW-1185">Reference proteome</keyword>
<dbReference type="Pfam" id="PF13155">
    <property type="entry name" value="Toprim_2"/>
    <property type="match status" value="1"/>
</dbReference>
<gene>
    <name evidence="3" type="ORF">BACCOPRO_01478</name>
</gene>
<name>S0F6S1_9BACT</name>
<evidence type="ECO:0008006" key="5">
    <source>
        <dbReference type="Google" id="ProtNLM"/>
    </source>
</evidence>
<sequence length="565" mass="65776">MRNGDLTYDDYLRRLNIQDVLIDAGYRLNRRDGLRYPSYVRTDSDGRRIRGDKFIVTTNGQCCFQPPQQKLYNIISFIKEHPHLFAEYKAGVSPDRLVNLVCCRLLNHPIEERNMRIIQPRRDIRPFNIGNYELHKFNPQNRETQKRFYPYFKNRGIDLYTQYAFHRYFFLATRHREDGTAYTNLSFPLIVPKEPDKTVGFEERGRPRMDGSGSYKGKAEGSNSNEGLWAASPAHTKPADAKDIYWFESAYDAMAYYQLHQKSNKDLRKAVFVSTGGAPSRQQFKGMIETAPQASHHLCFDRDRAGRIYAITFALVHAGREFTSCTSEAELLVIQETGIKKQRHEIKLEPYDFDKIAGTLGIELIKPYLEEDIKFYMEKFGDGYLGEVYMNRMDSYEYNLQEGKASEEELEKQREELAIICEAMRRLDSTKPCATGNILYEPAAEGYKDWNDQLLDKGKPEEEKADEHQDISGKATLNRALATLPEVNPEHIRNGTYDEADYKAIRQRIERADKIIFSFEIQDQGMPEKGFQEMYKIQEELSSLEKEISDYLSGIREDNQPRFHR</sequence>
<evidence type="ECO:0000256" key="2">
    <source>
        <dbReference type="SAM" id="MobiDB-lite"/>
    </source>
</evidence>
<dbReference type="GeneID" id="78404410"/>
<organism evidence="3 4">
    <name type="scientific">Phocaeicola coprophilus DSM 18228 = JCM 13818</name>
    <dbReference type="NCBI Taxonomy" id="547042"/>
    <lineage>
        <taxon>Bacteria</taxon>
        <taxon>Pseudomonadati</taxon>
        <taxon>Bacteroidota</taxon>
        <taxon>Bacteroidia</taxon>
        <taxon>Bacteroidales</taxon>
        <taxon>Bacteroidaceae</taxon>
        <taxon>Phocaeicola</taxon>
    </lineage>
</organism>
<dbReference type="RefSeq" id="WP_008142073.1">
    <property type="nucleotide sequence ID" value="NZ_EQ973637.1"/>
</dbReference>
<dbReference type="STRING" id="547042.BACCOPRO_01478"/>
<feature type="coiled-coil region" evidence="1">
    <location>
        <begin position="393"/>
        <end position="427"/>
    </location>
</feature>
<feature type="region of interest" description="Disordered" evidence="2">
    <location>
        <begin position="198"/>
        <end position="223"/>
    </location>
</feature>
<evidence type="ECO:0000313" key="3">
    <source>
        <dbReference type="EMBL" id="EEF75984.1"/>
    </source>
</evidence>
<dbReference type="HOGENOM" id="CLU_038354_0_0_10"/>
<feature type="compositionally biased region" description="Basic and acidic residues" evidence="2">
    <location>
        <begin position="198"/>
        <end position="209"/>
    </location>
</feature>
<dbReference type="eggNOG" id="ENOG5033QA2">
    <property type="taxonomic scope" value="Bacteria"/>
</dbReference>
<reference evidence="3 4" key="1">
    <citation type="submission" date="2008-12" db="EMBL/GenBank/DDBJ databases">
        <authorList>
            <person name="Fulton L."/>
            <person name="Clifton S."/>
            <person name="Fulton B."/>
            <person name="Xu J."/>
            <person name="Minx P."/>
            <person name="Pepin K.H."/>
            <person name="Johnson M."/>
            <person name="Bhonagiri V."/>
            <person name="Nash W.E."/>
            <person name="Mardis E.R."/>
            <person name="Wilson R.K."/>
        </authorList>
    </citation>
    <scope>NUCLEOTIDE SEQUENCE [LARGE SCALE GENOMIC DNA]</scope>
    <source>
        <strain evidence="3 4">DSM 18228</strain>
    </source>
</reference>
<evidence type="ECO:0000256" key="1">
    <source>
        <dbReference type="SAM" id="Coils"/>
    </source>
</evidence>
<dbReference type="Gene3D" id="3.40.1360.10">
    <property type="match status" value="1"/>
</dbReference>
<dbReference type="AlphaFoldDB" id="S0F6S1"/>
<protein>
    <recommendedName>
        <fullName evidence="5">Toprim domain-containing protein</fullName>
    </recommendedName>
</protein>
<comment type="caution">
    <text evidence="3">The sequence shown here is derived from an EMBL/GenBank/DDBJ whole genome shotgun (WGS) entry which is preliminary data.</text>
</comment>